<accession>A0AAV0ZLX1</accession>
<dbReference type="AlphaFoldDB" id="A0AAV0ZLX1"/>
<proteinExistence type="predicted"/>
<dbReference type="InterPro" id="IPR026960">
    <property type="entry name" value="RVT-Znf"/>
</dbReference>
<gene>
    <name evidence="2" type="ORF">VFH_II108920</name>
</gene>
<dbReference type="PANTHER" id="PTHR33116:SF84">
    <property type="entry name" value="RNA-DIRECTED DNA POLYMERASE"/>
    <property type="match status" value="1"/>
</dbReference>
<name>A0AAV0ZLX1_VICFA</name>
<evidence type="ECO:0000259" key="1">
    <source>
        <dbReference type="Pfam" id="PF13966"/>
    </source>
</evidence>
<dbReference type="EMBL" id="OX451737">
    <property type="protein sequence ID" value="CAI8598033.1"/>
    <property type="molecule type" value="Genomic_DNA"/>
</dbReference>
<organism evidence="2 3">
    <name type="scientific">Vicia faba</name>
    <name type="common">Broad bean</name>
    <name type="synonym">Faba vulgaris</name>
    <dbReference type="NCBI Taxonomy" id="3906"/>
    <lineage>
        <taxon>Eukaryota</taxon>
        <taxon>Viridiplantae</taxon>
        <taxon>Streptophyta</taxon>
        <taxon>Embryophyta</taxon>
        <taxon>Tracheophyta</taxon>
        <taxon>Spermatophyta</taxon>
        <taxon>Magnoliopsida</taxon>
        <taxon>eudicotyledons</taxon>
        <taxon>Gunneridae</taxon>
        <taxon>Pentapetalae</taxon>
        <taxon>rosids</taxon>
        <taxon>fabids</taxon>
        <taxon>Fabales</taxon>
        <taxon>Fabaceae</taxon>
        <taxon>Papilionoideae</taxon>
        <taxon>50 kb inversion clade</taxon>
        <taxon>NPAAA clade</taxon>
        <taxon>Hologalegina</taxon>
        <taxon>IRL clade</taxon>
        <taxon>Fabeae</taxon>
        <taxon>Vicia</taxon>
    </lineage>
</organism>
<keyword evidence="3" id="KW-1185">Reference proteome</keyword>
<dbReference type="PANTHER" id="PTHR33116">
    <property type="entry name" value="REVERSE TRANSCRIPTASE ZINC-BINDING DOMAIN-CONTAINING PROTEIN-RELATED-RELATED"/>
    <property type="match status" value="1"/>
</dbReference>
<evidence type="ECO:0000313" key="3">
    <source>
        <dbReference type="Proteomes" id="UP001157006"/>
    </source>
</evidence>
<protein>
    <recommendedName>
        <fullName evidence="1">Reverse transcriptase zinc-binding domain-containing protein</fullName>
    </recommendedName>
</protein>
<reference evidence="2 3" key="1">
    <citation type="submission" date="2023-01" db="EMBL/GenBank/DDBJ databases">
        <authorList>
            <person name="Kreplak J."/>
        </authorList>
    </citation>
    <scope>NUCLEOTIDE SEQUENCE [LARGE SCALE GENOMIC DNA]</scope>
</reference>
<dbReference type="Proteomes" id="UP001157006">
    <property type="component" value="Chromosome 2"/>
</dbReference>
<sequence>MLFGDLDKKQWAKFVWERSNIPKHRFIFRLAIQNRVKIRDRPKKIGIVDNTEFMLYGDQEETTQHIFFDCKYNARCLNLVKSWLNWNAQIINLQDVLRWLDRAKIKRFKRSVYTPTIAAMVYHIWMYQNDVLRNSKLQIPKKTV</sequence>
<evidence type="ECO:0000313" key="2">
    <source>
        <dbReference type="EMBL" id="CAI8598033.1"/>
    </source>
</evidence>
<dbReference type="Pfam" id="PF13966">
    <property type="entry name" value="zf-RVT"/>
    <property type="match status" value="1"/>
</dbReference>
<feature type="domain" description="Reverse transcriptase zinc-binding" evidence="1">
    <location>
        <begin position="2"/>
        <end position="74"/>
    </location>
</feature>